<evidence type="ECO:0000259" key="1">
    <source>
        <dbReference type="Pfam" id="PF05598"/>
    </source>
</evidence>
<dbReference type="RefSeq" id="WP_379682264.1">
    <property type="nucleotide sequence ID" value="NZ_JBHLYW010000009.1"/>
</dbReference>
<accession>A0ABV6BUA2</accession>
<gene>
    <name evidence="2" type="ORF">ACFFLS_14315</name>
</gene>
<dbReference type="Proteomes" id="UP001589734">
    <property type="component" value="Unassembled WGS sequence"/>
</dbReference>
<dbReference type="EMBL" id="JBHLYW010000009">
    <property type="protein sequence ID" value="MFC0078221.1"/>
    <property type="molecule type" value="Genomic_DNA"/>
</dbReference>
<organism evidence="2 3">
    <name type="scientific">Flavobacterium procerum</name>
    <dbReference type="NCBI Taxonomy" id="1455569"/>
    <lineage>
        <taxon>Bacteria</taxon>
        <taxon>Pseudomonadati</taxon>
        <taxon>Bacteroidota</taxon>
        <taxon>Flavobacteriia</taxon>
        <taxon>Flavobacteriales</taxon>
        <taxon>Flavobacteriaceae</taxon>
        <taxon>Flavobacterium</taxon>
    </lineage>
</organism>
<comment type="caution">
    <text evidence="2">The sequence shown here is derived from an EMBL/GenBank/DDBJ whole genome shotgun (WGS) entry which is preliminary data.</text>
</comment>
<proteinExistence type="predicted"/>
<feature type="domain" description="Transposase InsH N-terminal" evidence="1">
    <location>
        <begin position="39"/>
        <end position="118"/>
    </location>
</feature>
<evidence type="ECO:0000313" key="3">
    <source>
        <dbReference type="Proteomes" id="UP001589734"/>
    </source>
</evidence>
<sequence>MRTSPKKRASTQEYVSSKQLVLEGFEAPFHKELNPKNRWDEICNLYLTFVPIQKTGRPPLNPRVVLGAIIIKHLCNLDDRETVAQISENSYMQYFLGYSSFSDEIPFDASLFVEFRKRLGLENLNAINAKIWN</sequence>
<dbReference type="InterPro" id="IPR008490">
    <property type="entry name" value="Transposase_InsH_N"/>
</dbReference>
<name>A0ABV6BUA2_9FLAO</name>
<evidence type="ECO:0000313" key="2">
    <source>
        <dbReference type="EMBL" id="MFC0078221.1"/>
    </source>
</evidence>
<dbReference type="Pfam" id="PF05598">
    <property type="entry name" value="DUF772"/>
    <property type="match status" value="1"/>
</dbReference>
<protein>
    <submittedName>
        <fullName evidence="2">Transposase</fullName>
    </submittedName>
</protein>
<keyword evidence="3" id="KW-1185">Reference proteome</keyword>
<reference evidence="2 3" key="1">
    <citation type="submission" date="2024-09" db="EMBL/GenBank/DDBJ databases">
        <authorList>
            <person name="Sun Q."/>
            <person name="Mori K."/>
        </authorList>
    </citation>
    <scope>NUCLEOTIDE SEQUENCE [LARGE SCALE GENOMIC DNA]</scope>
    <source>
        <strain evidence="2 3">CGMCC 1.12926</strain>
    </source>
</reference>